<evidence type="ECO:0000313" key="2">
    <source>
        <dbReference type="EMBL" id="CAK8679021.1"/>
    </source>
</evidence>
<sequence>MKKKMLQQNDNSTTGNEEPSPIVGRAKNILNLWMYSWKRYHTILYHCNKIFLRLKIVNYTVYCKRHCDSANTSKSALWRNTFFDDLHFYVLLRVSLAVGSFSRWGPINRIGQFFFLLFLRCCATFNVRPGPHFIKK</sequence>
<proteinExistence type="predicted"/>
<keyword evidence="3" id="KW-1185">Reference proteome</keyword>
<comment type="caution">
    <text evidence="2">The sequence shown here is derived from an EMBL/GenBank/DDBJ whole genome shotgun (WGS) entry which is preliminary data.</text>
</comment>
<organism evidence="2 3">
    <name type="scientific">Clavelina lepadiformis</name>
    <name type="common">Light-bulb sea squirt</name>
    <name type="synonym">Ascidia lepadiformis</name>
    <dbReference type="NCBI Taxonomy" id="159417"/>
    <lineage>
        <taxon>Eukaryota</taxon>
        <taxon>Metazoa</taxon>
        <taxon>Chordata</taxon>
        <taxon>Tunicata</taxon>
        <taxon>Ascidiacea</taxon>
        <taxon>Aplousobranchia</taxon>
        <taxon>Clavelinidae</taxon>
        <taxon>Clavelina</taxon>
    </lineage>
</organism>
<reference evidence="2 3" key="1">
    <citation type="submission" date="2024-02" db="EMBL/GenBank/DDBJ databases">
        <authorList>
            <person name="Daric V."/>
            <person name="Darras S."/>
        </authorList>
    </citation>
    <scope>NUCLEOTIDE SEQUENCE [LARGE SCALE GENOMIC DNA]</scope>
</reference>
<evidence type="ECO:0000313" key="3">
    <source>
        <dbReference type="Proteomes" id="UP001642483"/>
    </source>
</evidence>
<protein>
    <submittedName>
        <fullName evidence="2">Uncharacterized protein</fullName>
    </submittedName>
</protein>
<gene>
    <name evidence="2" type="ORF">CVLEPA_LOCUS9286</name>
</gene>
<evidence type="ECO:0000256" key="1">
    <source>
        <dbReference type="SAM" id="MobiDB-lite"/>
    </source>
</evidence>
<feature type="region of interest" description="Disordered" evidence="1">
    <location>
        <begin position="1"/>
        <end position="20"/>
    </location>
</feature>
<name>A0ABP0FI08_CLALP</name>
<dbReference type="EMBL" id="CAWYQH010000057">
    <property type="protein sequence ID" value="CAK8679021.1"/>
    <property type="molecule type" value="Genomic_DNA"/>
</dbReference>
<feature type="compositionally biased region" description="Polar residues" evidence="1">
    <location>
        <begin position="1"/>
        <end position="17"/>
    </location>
</feature>
<dbReference type="Proteomes" id="UP001642483">
    <property type="component" value="Unassembled WGS sequence"/>
</dbReference>
<accession>A0ABP0FI08</accession>